<dbReference type="GO" id="GO:0030203">
    <property type="term" value="P:glycosaminoglycan metabolic process"/>
    <property type="evidence" value="ECO:0007669"/>
    <property type="project" value="InterPro"/>
</dbReference>
<dbReference type="PROSITE" id="PS00523">
    <property type="entry name" value="SULFATASE_1"/>
    <property type="match status" value="1"/>
</dbReference>
<gene>
    <name evidence="7" type="ordered locus">Rxyl_3110</name>
</gene>
<dbReference type="Pfam" id="PF00884">
    <property type="entry name" value="Sulfatase"/>
    <property type="match status" value="1"/>
</dbReference>
<evidence type="ECO:0000256" key="3">
    <source>
        <dbReference type="ARBA" id="ARBA00022801"/>
    </source>
</evidence>
<dbReference type="Gene3D" id="3.40.720.10">
    <property type="entry name" value="Alkaline Phosphatase, subunit A"/>
    <property type="match status" value="1"/>
</dbReference>
<dbReference type="InterPro" id="IPR000917">
    <property type="entry name" value="Sulfatase_N"/>
</dbReference>
<evidence type="ECO:0000313" key="8">
    <source>
        <dbReference type="Proteomes" id="UP000006637"/>
    </source>
</evidence>
<dbReference type="STRING" id="266117.Rxyl_3110"/>
<dbReference type="GO" id="GO:0008449">
    <property type="term" value="F:N-acetylglucosamine-6-sulfatase activity"/>
    <property type="evidence" value="ECO:0007669"/>
    <property type="project" value="InterPro"/>
</dbReference>
<dbReference type="PhylomeDB" id="Q1ARG1"/>
<dbReference type="PANTHER" id="PTHR43108:SF8">
    <property type="entry name" value="SD21168P"/>
    <property type="match status" value="1"/>
</dbReference>
<dbReference type="KEGG" id="rxy:Rxyl_3110"/>
<sequence length="492" mass="55773">MSFLPPAALRVRRLPAKLVLAGLLVAAVCVLSSGDRQVVLARKPERPNLILILTDDQTPGDVGYMPGVRALLRDRGTTFRNAFVTDSVCCPSRATILRGQYAHNHEIAGAKPPAGGFEKFRRLGLERSTVATWLKARGYATGFVGKYLNGYLRTTHVPPGWDRWYGFNGGGYHDFTLNENGRNVSYRGPSSYQTDVLGRKALGFVRWAARRDRPFFLHLSPWAPHGPAEPAPRHARLFARTPLPRPPSFDERDVSDKPRWVRDNPRLGREEVREMGRLYRNRLRTLRAVDELVGRLVAALRESGQLENTYIFFTSDNGFHMGHHRLPEGKWTAYEEDIRVPLLVRGPGVPEGRVLPHLVLNNDLAPTFGRLGGARVPGYVDGRSLVLLLRRDPPSRRSWRSAFLVEAKRDGANRRPAYRALRSVGHLYVEYESGERELYDLRRDPHQLRNLAPRLDGESARKLRSRLAKLSGCAEEECRTLENRKPVWPEVR</sequence>
<dbReference type="HOGENOM" id="CLU_006332_4_1_11"/>
<accession>Q1ARG1</accession>
<dbReference type="Proteomes" id="UP000006637">
    <property type="component" value="Chromosome"/>
</dbReference>
<evidence type="ECO:0000256" key="5">
    <source>
        <dbReference type="PIRSR" id="PIRSR036666-50"/>
    </source>
</evidence>
<organism evidence="7 8">
    <name type="scientific">Rubrobacter xylanophilus (strain DSM 9941 / JCM 11954 / NBRC 16129 / PRD-1)</name>
    <dbReference type="NCBI Taxonomy" id="266117"/>
    <lineage>
        <taxon>Bacteria</taxon>
        <taxon>Bacillati</taxon>
        <taxon>Actinomycetota</taxon>
        <taxon>Rubrobacteria</taxon>
        <taxon>Rubrobacterales</taxon>
        <taxon>Rubrobacteraceae</taxon>
        <taxon>Rubrobacter</taxon>
    </lineage>
</organism>
<dbReference type="PANTHER" id="PTHR43108">
    <property type="entry name" value="N-ACETYLGLUCOSAMINE-6-SULFATASE FAMILY MEMBER"/>
    <property type="match status" value="1"/>
</dbReference>
<protein>
    <submittedName>
        <fullName evidence="7">Sulfatase</fullName>
    </submittedName>
</protein>
<evidence type="ECO:0000256" key="2">
    <source>
        <dbReference type="ARBA" id="ARBA00022729"/>
    </source>
</evidence>
<dbReference type="InterPro" id="IPR017850">
    <property type="entry name" value="Alkaline_phosphatase_core_sf"/>
</dbReference>
<proteinExistence type="inferred from homology"/>
<comment type="similarity">
    <text evidence="1">Belongs to the sulfatase family.</text>
</comment>
<feature type="domain" description="Sulfatase N-terminal" evidence="6">
    <location>
        <begin position="47"/>
        <end position="373"/>
    </location>
</feature>
<dbReference type="EMBL" id="CP000386">
    <property type="protein sequence ID" value="ABG06017.1"/>
    <property type="molecule type" value="Genomic_DNA"/>
</dbReference>
<dbReference type="CDD" id="cd16147">
    <property type="entry name" value="G6S"/>
    <property type="match status" value="1"/>
</dbReference>
<name>Q1ARG1_RUBXD</name>
<dbReference type="InterPro" id="IPR024607">
    <property type="entry name" value="Sulfatase_CS"/>
</dbReference>
<feature type="modified residue" description="3-oxoalanine (Cys)" evidence="5">
    <location>
        <position position="89"/>
    </location>
</feature>
<dbReference type="RefSeq" id="WP_011566022.1">
    <property type="nucleotide sequence ID" value="NC_008148.1"/>
</dbReference>
<dbReference type="eggNOG" id="COG3119">
    <property type="taxonomic scope" value="Bacteria"/>
</dbReference>
<evidence type="ECO:0000259" key="6">
    <source>
        <dbReference type="Pfam" id="PF00884"/>
    </source>
</evidence>
<dbReference type="PIRSF" id="PIRSF036666">
    <property type="entry name" value="G6S"/>
    <property type="match status" value="1"/>
</dbReference>
<evidence type="ECO:0000256" key="1">
    <source>
        <dbReference type="ARBA" id="ARBA00008779"/>
    </source>
</evidence>
<comment type="PTM">
    <text evidence="5">The conversion to 3-oxoalanine (also known as C-formylglycine, FGly), of a serine or cysteine residue in prokaryotes and of a cysteine residue in eukaryotes, is critical for catalytic activity.</text>
</comment>
<reference evidence="7 8" key="1">
    <citation type="submission" date="2006-06" db="EMBL/GenBank/DDBJ databases">
        <title>Complete sequence of Rubrobacter xylanophilus DSM 9941.</title>
        <authorList>
            <consortium name="US DOE Joint Genome Institute"/>
            <person name="Copeland A."/>
            <person name="Lucas S."/>
            <person name="Lapidus A."/>
            <person name="Barry K."/>
            <person name="Detter J.C."/>
            <person name="Glavina del Rio T."/>
            <person name="Hammon N."/>
            <person name="Israni S."/>
            <person name="Dalin E."/>
            <person name="Tice H."/>
            <person name="Pitluck S."/>
            <person name="Munk A.C."/>
            <person name="Brettin T."/>
            <person name="Bruce D."/>
            <person name="Han C."/>
            <person name="Tapia R."/>
            <person name="Gilna P."/>
            <person name="Schmutz J."/>
            <person name="Larimer F."/>
            <person name="Land M."/>
            <person name="Hauser L."/>
            <person name="Kyrpides N."/>
            <person name="Lykidis A."/>
            <person name="da Costa M.S."/>
            <person name="Rainey F.A."/>
            <person name="Empadinhas N."/>
            <person name="Jolivet E."/>
            <person name="Battista J.R."/>
            <person name="Richardson P."/>
        </authorList>
    </citation>
    <scope>NUCLEOTIDE SEQUENCE [LARGE SCALE GENOMIC DNA]</scope>
    <source>
        <strain evidence="8">DSM 9941 / NBRC 16129 / PRD-1</strain>
    </source>
</reference>
<dbReference type="InterPro" id="IPR012251">
    <property type="entry name" value="GlcNAc_6-SO4ase"/>
</dbReference>
<keyword evidence="3" id="KW-0378">Hydrolase</keyword>
<keyword evidence="8" id="KW-1185">Reference proteome</keyword>
<dbReference type="AlphaFoldDB" id="Q1ARG1"/>
<dbReference type="SUPFAM" id="SSF53649">
    <property type="entry name" value="Alkaline phosphatase-like"/>
    <property type="match status" value="1"/>
</dbReference>
<evidence type="ECO:0000256" key="4">
    <source>
        <dbReference type="ARBA" id="ARBA00023180"/>
    </source>
</evidence>
<evidence type="ECO:0000313" key="7">
    <source>
        <dbReference type="EMBL" id="ABG06017.1"/>
    </source>
</evidence>
<keyword evidence="2" id="KW-0732">Signal</keyword>
<keyword evidence="4" id="KW-0325">Glycoprotein</keyword>
<dbReference type="PROSITE" id="PS00149">
    <property type="entry name" value="SULFATASE_2"/>
    <property type="match status" value="1"/>
</dbReference>